<dbReference type="AlphaFoldDB" id="A0A4Y9Y723"/>
<evidence type="ECO:0000313" key="2">
    <source>
        <dbReference type="EMBL" id="TFY56599.1"/>
    </source>
</evidence>
<evidence type="ECO:0000256" key="1">
    <source>
        <dbReference type="SAM" id="MobiDB-lite"/>
    </source>
</evidence>
<keyword evidence="3" id="KW-1185">Reference proteome</keyword>
<dbReference type="OrthoDB" id="18487at2759"/>
<gene>
    <name evidence="2" type="ORF">EVG20_g8864</name>
</gene>
<name>A0A4Y9Y723_9AGAM</name>
<evidence type="ECO:0000313" key="3">
    <source>
        <dbReference type="Proteomes" id="UP000298327"/>
    </source>
</evidence>
<feature type="region of interest" description="Disordered" evidence="1">
    <location>
        <begin position="78"/>
        <end position="191"/>
    </location>
</feature>
<proteinExistence type="predicted"/>
<comment type="caution">
    <text evidence="2">The sequence shown here is derived from an EMBL/GenBank/DDBJ whole genome shotgun (WGS) entry which is preliminary data.</text>
</comment>
<feature type="non-terminal residue" evidence="2">
    <location>
        <position position="1"/>
    </location>
</feature>
<reference evidence="2 3" key="1">
    <citation type="submission" date="2019-02" db="EMBL/GenBank/DDBJ databases">
        <title>Genome sequencing of the rare red list fungi Dentipellis fragilis.</title>
        <authorList>
            <person name="Buettner E."/>
            <person name="Kellner H."/>
        </authorList>
    </citation>
    <scope>NUCLEOTIDE SEQUENCE [LARGE SCALE GENOMIC DNA]</scope>
    <source>
        <strain evidence="2 3">DSM 105465</strain>
    </source>
</reference>
<feature type="compositionally biased region" description="Polar residues" evidence="1">
    <location>
        <begin position="84"/>
        <end position="96"/>
    </location>
</feature>
<feature type="compositionally biased region" description="Pro residues" evidence="1">
    <location>
        <begin position="131"/>
        <end position="144"/>
    </location>
</feature>
<sequence length="191" mass="20946">AGWRGALLRFGERIFGHSRANANRNANAPRDSGLKLLKLRNAESERHAREMEKLGRAGGPSSLPSYYDYEHQFGPVPAQRTERWSAQSGSMYSQVTGMPRRAAEPRMPVKNVEPMPSRFSWTTSGSSVHRSPPPPPPPPPPPVPQTEAQKYAMSVSTPDGVGGMQRGMYWLEPMSTGSTGANSGSKNPFRK</sequence>
<protein>
    <submittedName>
        <fullName evidence="2">Uncharacterized protein</fullName>
    </submittedName>
</protein>
<dbReference type="EMBL" id="SEOQ01000814">
    <property type="protein sequence ID" value="TFY56599.1"/>
    <property type="molecule type" value="Genomic_DNA"/>
</dbReference>
<dbReference type="Proteomes" id="UP000298327">
    <property type="component" value="Unassembled WGS sequence"/>
</dbReference>
<organism evidence="2 3">
    <name type="scientific">Dentipellis fragilis</name>
    <dbReference type="NCBI Taxonomy" id="205917"/>
    <lineage>
        <taxon>Eukaryota</taxon>
        <taxon>Fungi</taxon>
        <taxon>Dikarya</taxon>
        <taxon>Basidiomycota</taxon>
        <taxon>Agaricomycotina</taxon>
        <taxon>Agaricomycetes</taxon>
        <taxon>Russulales</taxon>
        <taxon>Hericiaceae</taxon>
        <taxon>Dentipellis</taxon>
    </lineage>
</organism>
<feature type="compositionally biased region" description="Polar residues" evidence="1">
    <location>
        <begin position="119"/>
        <end position="129"/>
    </location>
</feature>
<feature type="compositionally biased region" description="Polar residues" evidence="1">
    <location>
        <begin position="175"/>
        <end position="191"/>
    </location>
</feature>
<accession>A0A4Y9Y723</accession>